<dbReference type="Pfam" id="PF03780">
    <property type="entry name" value="Asp23"/>
    <property type="match status" value="1"/>
</dbReference>
<dbReference type="PATRIC" id="fig|1123500.6.peg.357"/>
<evidence type="ECO:0000256" key="1">
    <source>
        <dbReference type="ARBA" id="ARBA00005721"/>
    </source>
</evidence>
<sequence length="171" mass="18379">MTEGKQTTQAQATVKGSLSFDDKVIQKIIGLSLEQIDGLLTVDGGFFSNLADKVINNDDVTTGITAEVGTKQVAADMDIVVEYGKDAHKLYEEMKQLIAKQIHDMTGLELVELNVKVVDIKTKEQHEADSVTLQDRAANTVQAASKTTSKGMAKAKNAAGDAVEEAKARVE</sequence>
<dbReference type="AlphaFoldDB" id="A0A0R2G002"/>
<dbReference type="PANTHER" id="PTHR34297:SF3">
    <property type="entry name" value="ALKALINE SHOCK PROTEIN 23"/>
    <property type="match status" value="1"/>
</dbReference>
<evidence type="ECO:0000313" key="5">
    <source>
        <dbReference type="Proteomes" id="UP000051296"/>
    </source>
</evidence>
<evidence type="ECO:0000256" key="3">
    <source>
        <dbReference type="SAM" id="MobiDB-lite"/>
    </source>
</evidence>
<accession>A0A0R2G002</accession>
<organism evidence="4 5">
    <name type="scientific">Weissella halotolerans DSM 20190</name>
    <dbReference type="NCBI Taxonomy" id="1123500"/>
    <lineage>
        <taxon>Bacteria</taxon>
        <taxon>Bacillati</taxon>
        <taxon>Bacillota</taxon>
        <taxon>Bacilli</taxon>
        <taxon>Lactobacillales</taxon>
        <taxon>Lactobacillaceae</taxon>
        <taxon>Weissella</taxon>
    </lineage>
</organism>
<protein>
    <recommendedName>
        <fullName evidence="2">Stress response regulator gls24 homolog</fullName>
    </recommendedName>
</protein>
<reference evidence="4 5" key="1">
    <citation type="journal article" date="2015" name="Genome Announc.">
        <title>Expanding the biotechnology potential of lactobacilli through comparative genomics of 213 strains and associated genera.</title>
        <authorList>
            <person name="Sun Z."/>
            <person name="Harris H.M."/>
            <person name="McCann A."/>
            <person name="Guo C."/>
            <person name="Argimon S."/>
            <person name="Zhang W."/>
            <person name="Yang X."/>
            <person name="Jeffery I.B."/>
            <person name="Cooney J.C."/>
            <person name="Kagawa T.F."/>
            <person name="Liu W."/>
            <person name="Song Y."/>
            <person name="Salvetti E."/>
            <person name="Wrobel A."/>
            <person name="Rasinkangas P."/>
            <person name="Parkhill J."/>
            <person name="Rea M.C."/>
            <person name="O'Sullivan O."/>
            <person name="Ritari J."/>
            <person name="Douillard F.P."/>
            <person name="Paul Ross R."/>
            <person name="Yang R."/>
            <person name="Briner A.E."/>
            <person name="Felis G.E."/>
            <person name="de Vos W.M."/>
            <person name="Barrangou R."/>
            <person name="Klaenhammer T.R."/>
            <person name="Caufield P.W."/>
            <person name="Cui Y."/>
            <person name="Zhang H."/>
            <person name="O'Toole P.W."/>
        </authorList>
    </citation>
    <scope>NUCLEOTIDE SEQUENCE [LARGE SCALE GENOMIC DNA]</scope>
    <source>
        <strain evidence="4 5">DSM 20190</strain>
    </source>
</reference>
<evidence type="ECO:0000313" key="4">
    <source>
        <dbReference type="EMBL" id="KRN33550.1"/>
    </source>
</evidence>
<proteinExistence type="inferred from homology"/>
<gene>
    <name evidence="4" type="ORF">IV68_GL000356</name>
</gene>
<name>A0A0R2G002_9LACO</name>
<dbReference type="Proteomes" id="UP000051296">
    <property type="component" value="Unassembled WGS sequence"/>
</dbReference>
<comment type="similarity">
    <text evidence="1">Belongs to the asp23 family.</text>
</comment>
<dbReference type="eggNOG" id="COG1302">
    <property type="taxonomic scope" value="Bacteria"/>
</dbReference>
<keyword evidence="5" id="KW-1185">Reference proteome</keyword>
<dbReference type="InterPro" id="IPR005531">
    <property type="entry name" value="Asp23"/>
</dbReference>
<evidence type="ECO:0000256" key="2">
    <source>
        <dbReference type="ARBA" id="ARBA00039575"/>
    </source>
</evidence>
<dbReference type="STRING" id="1123500.GCA_000420365_00148"/>
<feature type="region of interest" description="Disordered" evidence="3">
    <location>
        <begin position="142"/>
        <end position="171"/>
    </location>
</feature>
<dbReference type="RefSeq" id="WP_022790950.1">
    <property type="nucleotide sequence ID" value="NZ_ATUU01000001.1"/>
</dbReference>
<dbReference type="InParanoid" id="A0A0R2G002"/>
<dbReference type="EMBL" id="JQAX01000001">
    <property type="protein sequence ID" value="KRN33550.1"/>
    <property type="molecule type" value="Genomic_DNA"/>
</dbReference>
<dbReference type="PANTHER" id="PTHR34297">
    <property type="entry name" value="HYPOTHETICAL CYTOSOLIC PROTEIN-RELATED"/>
    <property type="match status" value="1"/>
</dbReference>
<dbReference type="OrthoDB" id="9808942at2"/>
<comment type="caution">
    <text evidence="4">The sequence shown here is derived from an EMBL/GenBank/DDBJ whole genome shotgun (WGS) entry which is preliminary data.</text>
</comment>